<comment type="caution">
    <text evidence="2">The sequence shown here is derived from an EMBL/GenBank/DDBJ whole genome shotgun (WGS) entry which is preliminary data.</text>
</comment>
<proteinExistence type="predicted"/>
<organism evidence="2 3">
    <name type="scientific">Arthrobacter hankyongi</name>
    <dbReference type="NCBI Taxonomy" id="2904801"/>
    <lineage>
        <taxon>Bacteria</taxon>
        <taxon>Bacillati</taxon>
        <taxon>Actinomycetota</taxon>
        <taxon>Actinomycetes</taxon>
        <taxon>Micrococcales</taxon>
        <taxon>Micrococcaceae</taxon>
        <taxon>Arthrobacter</taxon>
    </lineage>
</organism>
<sequence length="237" mass="25662">MTGLEPMPEDWDRALVLMAHPDDPEYGAAAAVAEWTSRGKQVSYLLATRGEAGIAGLPPAAAGPVREAEQRAACAAVGVDTLSFLGYPDGRLEESLALRRDLARGIRQYRPDGIITLNHRESWGPGRWNSQDHQVLGRAVLNAVADAASEWIFPELADDGLAPHAGVRWVAVVSPQPTHSVQVGADSWQRALASLMAHERYLQSLSARPVRDQALEQLRLVTGGDDGGRVAFELFRT</sequence>
<evidence type="ECO:0000313" key="2">
    <source>
        <dbReference type="EMBL" id="MCG2622042.1"/>
    </source>
</evidence>
<dbReference type="PANTHER" id="PTHR12993">
    <property type="entry name" value="N-ACETYLGLUCOSAMINYL-PHOSPHATIDYLINOSITOL DE-N-ACETYLASE-RELATED"/>
    <property type="match status" value="1"/>
</dbReference>
<evidence type="ECO:0000256" key="1">
    <source>
        <dbReference type="ARBA" id="ARBA00022833"/>
    </source>
</evidence>
<dbReference type="Gene3D" id="3.40.50.10320">
    <property type="entry name" value="LmbE-like"/>
    <property type="match status" value="1"/>
</dbReference>
<dbReference type="SUPFAM" id="SSF102588">
    <property type="entry name" value="LmbE-like"/>
    <property type="match status" value="1"/>
</dbReference>
<dbReference type="EMBL" id="JAKLTQ010000005">
    <property type="protein sequence ID" value="MCG2622042.1"/>
    <property type="molecule type" value="Genomic_DNA"/>
</dbReference>
<dbReference type="InterPro" id="IPR024078">
    <property type="entry name" value="LmbE-like_dom_sf"/>
</dbReference>
<dbReference type="InterPro" id="IPR003737">
    <property type="entry name" value="GlcNAc_PI_deacetylase-related"/>
</dbReference>
<keyword evidence="3" id="KW-1185">Reference proteome</keyword>
<dbReference type="Proteomes" id="UP001165368">
    <property type="component" value="Unassembled WGS sequence"/>
</dbReference>
<keyword evidence="1" id="KW-0862">Zinc</keyword>
<accession>A0ABS9L6C9</accession>
<protein>
    <submittedName>
        <fullName evidence="2">PIG-L family deacetylase</fullName>
    </submittedName>
</protein>
<dbReference type="PANTHER" id="PTHR12993:SF28">
    <property type="entry name" value="LMBE FAMILY PROTEIN"/>
    <property type="match status" value="1"/>
</dbReference>
<reference evidence="2" key="1">
    <citation type="submission" date="2022-01" db="EMBL/GenBank/DDBJ databases">
        <authorList>
            <person name="Jo J.-H."/>
            <person name="Im W.-T."/>
        </authorList>
    </citation>
    <scope>NUCLEOTIDE SEQUENCE</scope>
    <source>
        <strain evidence="2">I2-34</strain>
    </source>
</reference>
<dbReference type="RefSeq" id="WP_237819953.1">
    <property type="nucleotide sequence ID" value="NZ_JAKLTQ010000005.1"/>
</dbReference>
<dbReference type="Pfam" id="PF02585">
    <property type="entry name" value="PIG-L"/>
    <property type="match status" value="1"/>
</dbReference>
<name>A0ABS9L6C9_9MICC</name>
<gene>
    <name evidence="2" type="ORF">LVY72_08935</name>
</gene>
<evidence type="ECO:0000313" key="3">
    <source>
        <dbReference type="Proteomes" id="UP001165368"/>
    </source>
</evidence>